<keyword evidence="3" id="KW-1185">Reference proteome</keyword>
<accession>A0ABN3Q4D5</accession>
<sequence>MGDKSKRGKLRFWKRKSRSVPTKAKLERHLELAYPGPGREQDKLKLVILDVLLKGGLEQDEVVELARRRNLSAAKAKEFLHGDVEFGFRWDVLESLLVDCGADPASVEVAGQLFAEFPRREHPRHRSAQDQGQPPKPGTPAPRSDDESAQGLGDTAAHVPRPRNGNDSRRRRADPCSAATPEQYIAAMFYFRVCKGNPSYRKMSAAVGNRYAHTTFSSLKNRPTLPSLDLAMSFLTACGAHRDELSEWEAAWQRIALAQVEHGEESPGGHDL</sequence>
<dbReference type="RefSeq" id="WP_344545088.1">
    <property type="nucleotide sequence ID" value="NZ_BAAATD010000007.1"/>
</dbReference>
<name>A0ABN3Q4D5_9ACTN</name>
<comment type="caution">
    <text evidence="2">The sequence shown here is derived from an EMBL/GenBank/DDBJ whole genome shotgun (WGS) entry which is preliminary data.</text>
</comment>
<gene>
    <name evidence="2" type="ORF">GCM10010411_52910</name>
</gene>
<organism evidence="2 3">
    <name type="scientific">Actinomadura fulvescens</name>
    <dbReference type="NCBI Taxonomy" id="46160"/>
    <lineage>
        <taxon>Bacteria</taxon>
        <taxon>Bacillati</taxon>
        <taxon>Actinomycetota</taxon>
        <taxon>Actinomycetes</taxon>
        <taxon>Streptosporangiales</taxon>
        <taxon>Thermomonosporaceae</taxon>
        <taxon>Actinomadura</taxon>
    </lineage>
</organism>
<dbReference type="EMBL" id="BAAATD010000007">
    <property type="protein sequence ID" value="GAA2611782.1"/>
    <property type="molecule type" value="Genomic_DNA"/>
</dbReference>
<reference evidence="2 3" key="1">
    <citation type="journal article" date="2019" name="Int. J. Syst. Evol. Microbiol.">
        <title>The Global Catalogue of Microorganisms (GCM) 10K type strain sequencing project: providing services to taxonomists for standard genome sequencing and annotation.</title>
        <authorList>
            <consortium name="The Broad Institute Genomics Platform"/>
            <consortium name="The Broad Institute Genome Sequencing Center for Infectious Disease"/>
            <person name="Wu L."/>
            <person name="Ma J."/>
        </authorList>
    </citation>
    <scope>NUCLEOTIDE SEQUENCE [LARGE SCALE GENOMIC DNA]</scope>
    <source>
        <strain evidence="2 3">JCM 6833</strain>
    </source>
</reference>
<proteinExistence type="predicted"/>
<evidence type="ECO:0000256" key="1">
    <source>
        <dbReference type="SAM" id="MobiDB-lite"/>
    </source>
</evidence>
<feature type="region of interest" description="Disordered" evidence="1">
    <location>
        <begin position="118"/>
        <end position="177"/>
    </location>
</feature>
<dbReference type="Proteomes" id="UP001501509">
    <property type="component" value="Unassembled WGS sequence"/>
</dbReference>
<evidence type="ECO:0000313" key="3">
    <source>
        <dbReference type="Proteomes" id="UP001501509"/>
    </source>
</evidence>
<evidence type="ECO:0000313" key="2">
    <source>
        <dbReference type="EMBL" id="GAA2611782.1"/>
    </source>
</evidence>
<protein>
    <submittedName>
        <fullName evidence="2">Uncharacterized protein</fullName>
    </submittedName>
</protein>